<feature type="disulfide bond" evidence="1">
    <location>
        <begin position="97"/>
        <end position="114"/>
    </location>
</feature>
<dbReference type="PANTHER" id="PTHR15036:SF67">
    <property type="entry name" value="LAMININ SUBUNIT ALPHA-LIKE PROTEIN"/>
    <property type="match status" value="1"/>
</dbReference>
<dbReference type="Pfam" id="PF00054">
    <property type="entry name" value="Laminin_G_1"/>
    <property type="match status" value="1"/>
</dbReference>
<dbReference type="Proteomes" id="UP000267606">
    <property type="component" value="Unassembled WGS sequence"/>
</dbReference>
<dbReference type="InterPro" id="IPR013320">
    <property type="entry name" value="ConA-like_dom_sf"/>
</dbReference>
<dbReference type="Pfam" id="PF00053">
    <property type="entry name" value="EGF_laminin"/>
    <property type="match status" value="3"/>
</dbReference>
<name>A0A183H158_9BILA</name>
<feature type="domain" description="Laminin EGF-like" evidence="4">
    <location>
        <begin position="95"/>
        <end position="142"/>
    </location>
</feature>
<feature type="coiled-coil region" evidence="2">
    <location>
        <begin position="306"/>
        <end position="340"/>
    </location>
</feature>
<feature type="disulfide bond" evidence="1">
    <location>
        <begin position="116"/>
        <end position="125"/>
    </location>
</feature>
<dbReference type="CDD" id="cd00110">
    <property type="entry name" value="LamG"/>
    <property type="match status" value="4"/>
</dbReference>
<evidence type="ECO:0000259" key="4">
    <source>
        <dbReference type="PROSITE" id="PS50027"/>
    </source>
</evidence>
<dbReference type="SMART" id="SM00282">
    <property type="entry name" value="LamG"/>
    <property type="match status" value="4"/>
</dbReference>
<dbReference type="EMBL" id="UZAJ01000540">
    <property type="protein sequence ID" value="VDO28711.1"/>
    <property type="molecule type" value="Genomic_DNA"/>
</dbReference>
<feature type="domain" description="Laminin EGF-like" evidence="4">
    <location>
        <begin position="1"/>
        <end position="44"/>
    </location>
</feature>
<proteinExistence type="predicted"/>
<feature type="disulfide bond" evidence="1">
    <location>
        <begin position="20"/>
        <end position="29"/>
    </location>
</feature>
<comment type="caution">
    <text evidence="1">Lacks conserved residue(s) required for the propagation of feature annotation.</text>
</comment>
<dbReference type="InterPro" id="IPR050372">
    <property type="entry name" value="Neurexin-related_CASP"/>
</dbReference>
<dbReference type="SUPFAM" id="SSF49899">
    <property type="entry name" value="Concanavalin A-like lectins/glucanases"/>
    <property type="match status" value="4"/>
</dbReference>
<keyword evidence="1" id="KW-0424">Laminin EGF-like domain</keyword>
<sequence length="1570" mass="174183">CACNQCGSSLCDNRSGRCECLPNVEGENCDRCVTNAWGFSHCHGCDLCNCALASSSPQCNAESGQCSCMPGAAGQMCEMCEYGYWNYGSTGCSKCDCEADLSMGTVCDVNTGQCHCQEGASGPRCDQCIPQYLRIPNFGCRLCDECVHSVVHDLDRLADSVDFVNETINNISTTAFTGTRLKRIHKKIDDLKPIIVNHMVSASDLDIESLSSDVSDITGDVVGILVRANRSSETLSAMDSTVIGIINRTNIFPSDVFDRVEAAASIVDSLKNLVFSLGRDSSAVDRQKWLTDSTSLLQKIRDATNDEETEKRVEHANSEMQKLLNRIKELKNEENMMHAKYFNVRDQMNGLINNITEYRSFLHQVASSIKNTQQRVYNSDIRHINSVQAGVKAGEAKIRETYTVISNLKATSETSIERLSNLNKMLREIMTKVQNVFDRLSIMNDRDYHGLILSINKVIASLVHVLWNYLNSLSYTITTVIMYKVSLAYVLSLLQDEYRNKSKEMESEALFLSSLFDRTRTEARNAVAVVNGYKELMEGLKTARNMTNQASLNADHAKKFHEEGTVTLAKTLREQSADLLHSAIDLKQSSVNNVDGLKVAFVEKASELQFLIRKQKRIIESLHLKFSDEEVNAKLEHSLSASKQAKTRINSTIFIFNRFKPDLAEVIDRSEKLIGSILISANDVDTAREQILKLVNESSPIMGELKMQQNAASNISATIEHCREKLNLLKEKIALTRDLANRIKLGAHFEKGSILELPLPPRITRSAAYTNIEFFFRTANTSGLMLFFGNELGVAGTRAVPTDDYIAIEVEKGHLRVVVNLGETPTQLISDSFVADGSWRKVAVDRVGKTIKLRVSPPNSANYEEKKTKIIDGFKSVLNLHQKKSRLFIGGIVPGVNISPDVHNRDFSGDIEDLRIHGETVGLWNAKKGSNYNVQGAKKKIFASSSLTDEIALSFSGDGYSVHKLGIWNPRKQTIFSLTFQTYSPDGLLLYLGKERDFLSLELQDGRVKLSFDFGSGVGRLTSTGKNYNDGRPHSVYAHRLERHARMQVDENDVSEGDSPGTMFELSLSDVFYLGGVPSDVSTRTTVVSFNGCIEHVKLDNRLMDLSKSSTAKGVQPGCSARNVRVISMVSERSTATFTNFNAKKNYIELTLRFKTKRPSGILASVISDEQEVLLQLRYQDGFILAEYGSDNKDVVQIEFRSVADGQWHYFAVIVKPKNIRLDVDDLYSSEIRRTITDNEVVGVPIIVQFGRSLDSDLHFEGCIGDATYNGQLLDFAEASVKEVSLTGCSFPEDISVDMPLEQTTTNRPMNIAVHGTNSMQSLETEIAEQFTAENRISSGTSFHSIRKGIARKPDECALLRRSYGDRSDSSGTRFGLTASSRLEFDRPPASFDKNSIFSVQLRATASNGIIMFTTNNKHTDYLALYLINGIIHFAYNSGSGQAVLKSKRSVMDDEWHTIRAEREGIAGTLYIDNVMEANGQSPPGTDAVDTQPPIYFGGLPSDLVSFASRILPGAKSVFGGCLKDFKLNEMKFDVPPAEIGTVPCSQYIEEGLYFGENAGYAILNKNLKV</sequence>
<feature type="domain" description="Laminin G" evidence="3">
    <location>
        <begin position="746"/>
        <end position="937"/>
    </location>
</feature>
<gene>
    <name evidence="5" type="ORF">OFLC_LOCUS1218</name>
</gene>
<feature type="disulfide bond" evidence="1">
    <location>
        <begin position="95"/>
        <end position="107"/>
    </location>
</feature>
<keyword evidence="1" id="KW-1015">Disulfide bond</keyword>
<dbReference type="PRINTS" id="PR00011">
    <property type="entry name" value="EGFLAMININ"/>
</dbReference>
<evidence type="ECO:0000313" key="5">
    <source>
        <dbReference type="EMBL" id="VDO28711.1"/>
    </source>
</evidence>
<evidence type="ECO:0000313" key="7">
    <source>
        <dbReference type="WBParaSite" id="OFLC_0000121701-mRNA-1"/>
    </source>
</evidence>
<feature type="domain" description="Laminin EGF-like" evidence="4">
    <location>
        <begin position="48"/>
        <end position="94"/>
    </location>
</feature>
<feature type="domain" description="Laminin G" evidence="3">
    <location>
        <begin position="1372"/>
        <end position="1545"/>
    </location>
</feature>
<feature type="domain" description="Laminin G" evidence="3">
    <location>
        <begin position="952"/>
        <end position="1119"/>
    </location>
</feature>
<feature type="disulfide bond" evidence="1">
    <location>
        <begin position="68"/>
        <end position="77"/>
    </location>
</feature>
<dbReference type="Pfam" id="PF06009">
    <property type="entry name" value="Laminin_II"/>
    <property type="match status" value="1"/>
</dbReference>
<dbReference type="STRING" id="387005.A0A183H158"/>
<dbReference type="Pfam" id="PF02210">
    <property type="entry name" value="Laminin_G_2"/>
    <property type="match status" value="3"/>
</dbReference>
<evidence type="ECO:0000259" key="3">
    <source>
        <dbReference type="PROSITE" id="PS50025"/>
    </source>
</evidence>
<evidence type="ECO:0000313" key="6">
    <source>
        <dbReference type="Proteomes" id="UP000267606"/>
    </source>
</evidence>
<reference evidence="7" key="1">
    <citation type="submission" date="2016-06" db="UniProtKB">
        <authorList>
            <consortium name="WormBaseParasite"/>
        </authorList>
    </citation>
    <scope>IDENTIFICATION</scope>
</reference>
<evidence type="ECO:0000256" key="1">
    <source>
        <dbReference type="PROSITE-ProRule" id="PRU00460"/>
    </source>
</evidence>
<dbReference type="PROSITE" id="PS50027">
    <property type="entry name" value="EGF_LAM_2"/>
    <property type="match status" value="3"/>
</dbReference>
<dbReference type="PANTHER" id="PTHR15036">
    <property type="entry name" value="PIKACHURIN-LIKE PROTEIN"/>
    <property type="match status" value="1"/>
</dbReference>
<feature type="domain" description="Laminin G" evidence="3">
    <location>
        <begin position="1125"/>
        <end position="1289"/>
    </location>
</feature>
<dbReference type="SMART" id="SM00180">
    <property type="entry name" value="EGF_Lam"/>
    <property type="match status" value="3"/>
</dbReference>
<dbReference type="InterPro" id="IPR010307">
    <property type="entry name" value="Laminin_dom_II"/>
</dbReference>
<keyword evidence="6" id="KW-1185">Reference proteome</keyword>
<accession>A0A183H158</accession>
<dbReference type="SUPFAM" id="SSF57196">
    <property type="entry name" value="EGF/Laminin"/>
    <property type="match status" value="1"/>
</dbReference>
<organism evidence="7">
    <name type="scientific">Onchocerca flexuosa</name>
    <dbReference type="NCBI Taxonomy" id="387005"/>
    <lineage>
        <taxon>Eukaryota</taxon>
        <taxon>Metazoa</taxon>
        <taxon>Ecdysozoa</taxon>
        <taxon>Nematoda</taxon>
        <taxon>Chromadorea</taxon>
        <taxon>Rhabditida</taxon>
        <taxon>Spirurina</taxon>
        <taxon>Spiruromorpha</taxon>
        <taxon>Filarioidea</taxon>
        <taxon>Onchocercidae</taxon>
        <taxon>Onchocerca</taxon>
    </lineage>
</organism>
<reference evidence="5 6" key="2">
    <citation type="submission" date="2018-11" db="EMBL/GenBank/DDBJ databases">
        <authorList>
            <consortium name="Pathogen Informatics"/>
        </authorList>
    </citation>
    <scope>NUCLEOTIDE SEQUENCE [LARGE SCALE GENOMIC DNA]</scope>
</reference>
<dbReference type="GO" id="GO:0005576">
    <property type="term" value="C:extracellular region"/>
    <property type="evidence" value="ECO:0007669"/>
    <property type="project" value="UniProtKB-ARBA"/>
</dbReference>
<dbReference type="GO" id="GO:0016020">
    <property type="term" value="C:membrane"/>
    <property type="evidence" value="ECO:0007669"/>
    <property type="project" value="UniProtKB-SubCell"/>
</dbReference>
<keyword evidence="2" id="KW-0175">Coiled coil</keyword>
<dbReference type="WBParaSite" id="OFLC_0000121701-mRNA-1">
    <property type="protein sequence ID" value="OFLC_0000121701-mRNA-1"/>
    <property type="gene ID" value="OFLC_0000121701"/>
</dbReference>
<dbReference type="CDD" id="cd00055">
    <property type="entry name" value="EGF_Lam"/>
    <property type="match status" value="3"/>
</dbReference>
<dbReference type="PROSITE" id="PS50025">
    <property type="entry name" value="LAM_G_DOMAIN"/>
    <property type="match status" value="4"/>
</dbReference>
<evidence type="ECO:0000256" key="2">
    <source>
        <dbReference type="SAM" id="Coils"/>
    </source>
</evidence>
<dbReference type="InterPro" id="IPR001791">
    <property type="entry name" value="Laminin_G"/>
</dbReference>
<dbReference type="InterPro" id="IPR002049">
    <property type="entry name" value="LE_dom"/>
</dbReference>
<protein>
    <submittedName>
        <fullName evidence="7">LAMA4</fullName>
    </submittedName>
</protein>
<dbReference type="Gene3D" id="2.10.25.10">
    <property type="entry name" value="Laminin"/>
    <property type="match status" value="3"/>
</dbReference>
<dbReference type="Gene3D" id="2.60.120.200">
    <property type="match status" value="4"/>
</dbReference>
<dbReference type="GO" id="GO:0007155">
    <property type="term" value="P:cell adhesion"/>
    <property type="evidence" value="ECO:0007669"/>
    <property type="project" value="InterPro"/>
</dbReference>
<dbReference type="PROSITE" id="PS01248">
    <property type="entry name" value="EGF_LAM_1"/>
    <property type="match status" value="2"/>
</dbReference>